<dbReference type="Proteomes" id="UP001500212">
    <property type="component" value="Unassembled WGS sequence"/>
</dbReference>
<accession>A0ABP8T8B7</accession>
<gene>
    <name evidence="1" type="ORF">GCM10023195_00140</name>
</gene>
<dbReference type="EMBL" id="BAABHJ010000001">
    <property type="protein sequence ID" value="GAA4600538.1"/>
    <property type="molecule type" value="Genomic_DNA"/>
</dbReference>
<proteinExistence type="predicted"/>
<evidence type="ECO:0000313" key="1">
    <source>
        <dbReference type="EMBL" id="GAA4600538.1"/>
    </source>
</evidence>
<protein>
    <submittedName>
        <fullName evidence="1">Uncharacterized protein</fullName>
    </submittedName>
</protein>
<name>A0ABP8T8B7_9ACTN</name>
<reference evidence="2" key="1">
    <citation type="journal article" date="2019" name="Int. J. Syst. Evol. Microbiol.">
        <title>The Global Catalogue of Microorganisms (GCM) 10K type strain sequencing project: providing services to taxonomists for standard genome sequencing and annotation.</title>
        <authorList>
            <consortium name="The Broad Institute Genomics Platform"/>
            <consortium name="The Broad Institute Genome Sequencing Center for Infectious Disease"/>
            <person name="Wu L."/>
            <person name="Ma J."/>
        </authorList>
    </citation>
    <scope>NUCLEOTIDE SEQUENCE [LARGE SCALE GENOMIC DNA]</scope>
    <source>
        <strain evidence="2">JCM 17938</strain>
    </source>
</reference>
<keyword evidence="2" id="KW-1185">Reference proteome</keyword>
<comment type="caution">
    <text evidence="1">The sequence shown here is derived from an EMBL/GenBank/DDBJ whole genome shotgun (WGS) entry which is preliminary data.</text>
</comment>
<organism evidence="1 2">
    <name type="scientific">Actinoallomurus liliacearum</name>
    <dbReference type="NCBI Taxonomy" id="1080073"/>
    <lineage>
        <taxon>Bacteria</taxon>
        <taxon>Bacillati</taxon>
        <taxon>Actinomycetota</taxon>
        <taxon>Actinomycetes</taxon>
        <taxon>Streptosporangiales</taxon>
        <taxon>Thermomonosporaceae</taxon>
        <taxon>Actinoallomurus</taxon>
    </lineage>
</organism>
<evidence type="ECO:0000313" key="2">
    <source>
        <dbReference type="Proteomes" id="UP001500212"/>
    </source>
</evidence>
<sequence>MTKHRLMDDEAKARGMSAAACYPESDTAQDEFHRRAQAGIGSFHMDYLAPLIPERSIRVNSITHTLGATA</sequence>